<evidence type="ECO:0000256" key="6">
    <source>
        <dbReference type="ARBA" id="ARBA00022801"/>
    </source>
</evidence>
<comment type="subcellular location">
    <subcellularLocation>
        <location evidence="1">Nucleus</location>
    </subcellularLocation>
</comment>
<reference evidence="13 14" key="1">
    <citation type="journal article" date="2018" name="Nat. Ecol. Evol.">
        <title>Genomic signatures of mitonuclear coevolution across populations of Tigriopus californicus.</title>
        <authorList>
            <person name="Barreto F.S."/>
            <person name="Watson E.T."/>
            <person name="Lima T.G."/>
            <person name="Willett C.S."/>
            <person name="Edmands S."/>
            <person name="Li W."/>
            <person name="Burton R.S."/>
        </authorList>
    </citation>
    <scope>NUCLEOTIDE SEQUENCE [LARGE SCALE GENOMIC DNA]</scope>
    <source>
        <strain evidence="13 14">San Diego</strain>
    </source>
</reference>
<dbReference type="GO" id="GO:0030896">
    <property type="term" value="C:checkpoint clamp complex"/>
    <property type="evidence" value="ECO:0007669"/>
    <property type="project" value="InterPro"/>
</dbReference>
<dbReference type="Gene3D" id="3.70.10.10">
    <property type="match status" value="1"/>
</dbReference>
<dbReference type="GO" id="GO:0071479">
    <property type="term" value="P:cellular response to ionizing radiation"/>
    <property type="evidence" value="ECO:0007669"/>
    <property type="project" value="TreeGrafter"/>
</dbReference>
<keyword evidence="6" id="KW-0378">Hydrolase</keyword>
<organism evidence="13 14">
    <name type="scientific">Tigriopus californicus</name>
    <name type="common">Marine copepod</name>
    <dbReference type="NCBI Taxonomy" id="6832"/>
    <lineage>
        <taxon>Eukaryota</taxon>
        <taxon>Metazoa</taxon>
        <taxon>Ecdysozoa</taxon>
        <taxon>Arthropoda</taxon>
        <taxon>Crustacea</taxon>
        <taxon>Multicrustacea</taxon>
        <taxon>Hexanauplia</taxon>
        <taxon>Copepoda</taxon>
        <taxon>Harpacticoida</taxon>
        <taxon>Harpacticidae</taxon>
        <taxon>Tigriopus</taxon>
    </lineage>
</organism>
<evidence type="ECO:0000256" key="3">
    <source>
        <dbReference type="ARBA" id="ARBA00022553"/>
    </source>
</evidence>
<keyword evidence="14" id="KW-1185">Reference proteome</keyword>
<dbReference type="EMBL" id="VCGU01000009">
    <property type="protein sequence ID" value="TRY70631.1"/>
    <property type="molecule type" value="Genomic_DNA"/>
</dbReference>
<name>A0A553NYX3_TIGCA</name>
<comment type="function">
    <text evidence="9">Component of the 9-1-1 cell-cycle checkpoint response complex that plays a major role in DNA repair. The 9-1-1 complex is recruited to DNA lesion upon damage by the RAD17-replication factor C (RFC) clamp loader complex. Acts then as a sliding clamp platform on DNA for several proteins involved in long-patch base excision repair (LP-BER). The 9-1-1 complex stimulates DNA polymerase beta (POLB) activity by increasing its affinity for the 3'-OH end of the primer-template and stabilizes POLB to those sites where LP-BER proceeds; endonuclease FEN1 cleavage activity on substrates with double, nick, or gap flaps of distinct sequences and lengths; and DNA ligase I (LIG1) on long-patch base excision repair substrates. The 9-1-1 complex is necessary for the recruitment of RHNO1 to sites of double-stranded breaks (DSB) occurring during the S phase. RAD9A possesses 3'-&gt;5' double stranded DNA exonuclease activity.</text>
</comment>
<evidence type="ECO:0000256" key="8">
    <source>
        <dbReference type="ARBA" id="ARBA00023242"/>
    </source>
</evidence>
<dbReference type="PANTHER" id="PTHR15237:SF0">
    <property type="entry name" value="CELL CYCLE CHECKPOINT CONTROL PROTEIN"/>
    <property type="match status" value="1"/>
</dbReference>
<evidence type="ECO:0000313" key="14">
    <source>
        <dbReference type="Proteomes" id="UP000318571"/>
    </source>
</evidence>
<evidence type="ECO:0000256" key="5">
    <source>
        <dbReference type="ARBA" id="ARBA00022763"/>
    </source>
</evidence>
<dbReference type="CDD" id="cd00577">
    <property type="entry name" value="PCNA"/>
    <property type="match status" value="1"/>
</dbReference>
<evidence type="ECO:0000256" key="12">
    <source>
        <dbReference type="SAM" id="MobiDB-lite"/>
    </source>
</evidence>
<evidence type="ECO:0000256" key="1">
    <source>
        <dbReference type="ARBA" id="ARBA00004123"/>
    </source>
</evidence>
<keyword evidence="4" id="KW-0540">Nuclease</keyword>
<dbReference type="PANTHER" id="PTHR15237">
    <property type="entry name" value="DNA REPAIR PROTEIN RAD9"/>
    <property type="match status" value="1"/>
</dbReference>
<dbReference type="Pfam" id="PF04139">
    <property type="entry name" value="Rad9"/>
    <property type="match status" value="1"/>
</dbReference>
<dbReference type="GO" id="GO:0031573">
    <property type="term" value="P:mitotic intra-S DNA damage checkpoint signaling"/>
    <property type="evidence" value="ECO:0007669"/>
    <property type="project" value="TreeGrafter"/>
</dbReference>
<protein>
    <recommendedName>
        <fullName evidence="10">Cell cycle checkpoint control protein RAD9A</fullName>
    </recommendedName>
    <alternativeName>
        <fullName evidence="11">DNA repair exonuclease rad9 homolog A</fullName>
    </alternativeName>
</protein>
<comment type="caution">
    <text evidence="13">The sequence shown here is derived from an EMBL/GenBank/DDBJ whole genome shotgun (WGS) entry which is preliminary data.</text>
</comment>
<dbReference type="AlphaFoldDB" id="A0A553NYX3"/>
<dbReference type="InterPro" id="IPR007268">
    <property type="entry name" value="Rad9/Ddc1"/>
</dbReference>
<dbReference type="OMA" id="PFQECES"/>
<gene>
    <name evidence="13" type="ORF">TCAL_17281</name>
</gene>
<evidence type="ECO:0000256" key="2">
    <source>
        <dbReference type="ARBA" id="ARBA00008494"/>
    </source>
</evidence>
<dbReference type="GO" id="GO:0006281">
    <property type="term" value="P:DNA repair"/>
    <property type="evidence" value="ECO:0007669"/>
    <property type="project" value="TreeGrafter"/>
</dbReference>
<accession>A0A553NYX3</accession>
<keyword evidence="8" id="KW-0539">Nucleus</keyword>
<proteinExistence type="inferred from homology"/>
<dbReference type="Proteomes" id="UP000318571">
    <property type="component" value="Chromosome 9"/>
</dbReference>
<evidence type="ECO:0000256" key="11">
    <source>
        <dbReference type="ARBA" id="ARBA00079896"/>
    </source>
</evidence>
<evidence type="ECO:0000256" key="4">
    <source>
        <dbReference type="ARBA" id="ARBA00022722"/>
    </source>
</evidence>
<keyword evidence="5" id="KW-0227">DNA damage</keyword>
<feature type="region of interest" description="Disordered" evidence="12">
    <location>
        <begin position="277"/>
        <end position="311"/>
    </location>
</feature>
<evidence type="ECO:0000256" key="9">
    <source>
        <dbReference type="ARBA" id="ARBA00059283"/>
    </source>
</evidence>
<dbReference type="GO" id="GO:0000076">
    <property type="term" value="P:DNA replication checkpoint signaling"/>
    <property type="evidence" value="ECO:0007669"/>
    <property type="project" value="TreeGrafter"/>
</dbReference>
<dbReference type="GO" id="GO:0004527">
    <property type="term" value="F:exonuclease activity"/>
    <property type="evidence" value="ECO:0007669"/>
    <property type="project" value="UniProtKB-KW"/>
</dbReference>
<dbReference type="InterPro" id="IPR046938">
    <property type="entry name" value="DNA_clamp_sf"/>
</dbReference>
<keyword evidence="3" id="KW-0597">Phosphoprotein</keyword>
<sequence length="393" mass="43790">MKCIIPSPNVKVFARAIHSLAKIGDELYLVPQIDGLALRTINSSRSAFTSFLFNPAYFSVYDEQKTSDEVPNCKIIMRRAVAIFKSISQVDRMVEAACIQIDPSESQVRIELRCKFNVTKSYVVPFLEADTVKAQYDTSESSNHLDIDSKTLSSVFDSFLQNQEEVTMIASPGEFKLKNFIEDQDEMSRRHAVSTVFTMKIPEFQSYAIKETSHVTYCLKELRSFNGFAEAFSLPLSATFDVGGKPIVFALSHEGFYEAALVMATIDENSATDPIPVNTGERLLSHVEPPPKASTQREPKPGKTSHLTPGVTPILAKEPLNRELLTPDVMAEMSMDQGGIWDIEGNEETVPRSPPSKKARVVFKRCFDATFYPQNMTAATRVLAPDSDDDDES</sequence>
<evidence type="ECO:0000256" key="7">
    <source>
        <dbReference type="ARBA" id="ARBA00022839"/>
    </source>
</evidence>
<dbReference type="FunFam" id="3.70.10.10:FF:000005">
    <property type="entry name" value="Cell cycle checkpoint control protein"/>
    <property type="match status" value="1"/>
</dbReference>
<dbReference type="SUPFAM" id="SSF55979">
    <property type="entry name" value="DNA clamp"/>
    <property type="match status" value="1"/>
</dbReference>
<dbReference type="STRING" id="6832.A0A553NYX3"/>
<dbReference type="OrthoDB" id="60092at2759"/>
<comment type="similarity">
    <text evidence="2">Belongs to the rad9 family.</text>
</comment>
<evidence type="ECO:0000313" key="13">
    <source>
        <dbReference type="EMBL" id="TRY70631.1"/>
    </source>
</evidence>
<evidence type="ECO:0000256" key="10">
    <source>
        <dbReference type="ARBA" id="ARBA00069752"/>
    </source>
</evidence>
<keyword evidence="7" id="KW-0269">Exonuclease</keyword>